<dbReference type="CDD" id="cd08414">
    <property type="entry name" value="PBP2_LTTR_aromatics_like"/>
    <property type="match status" value="1"/>
</dbReference>
<name>A0AAE7AGR5_AERME</name>
<evidence type="ECO:0000259" key="5">
    <source>
        <dbReference type="PROSITE" id="PS50931"/>
    </source>
</evidence>
<evidence type="ECO:0000313" key="7">
    <source>
        <dbReference type="EMBL" id="QJT30800.1"/>
    </source>
</evidence>
<evidence type="ECO:0000256" key="1">
    <source>
        <dbReference type="ARBA" id="ARBA00009437"/>
    </source>
</evidence>
<evidence type="ECO:0000256" key="3">
    <source>
        <dbReference type="ARBA" id="ARBA00023125"/>
    </source>
</evidence>
<dbReference type="PANTHER" id="PTHR30346:SF28">
    <property type="entry name" value="HTH-TYPE TRANSCRIPTIONAL REGULATOR CYNR"/>
    <property type="match status" value="1"/>
</dbReference>
<dbReference type="FunFam" id="1.10.10.10:FF:000001">
    <property type="entry name" value="LysR family transcriptional regulator"/>
    <property type="match status" value="1"/>
</dbReference>
<sequence>MELRDLKAFVTLGEVLHFGQAAARQHITQSALSKQIRRLEVAFGGELFERNASSTRLTPLGRALYGDACALVAQSEQLGRTARDVLAGNGGTLRIGFGVATKLLVPAAIARFRATRPGVGIELNDLSTHHQLLALSEGRLDLGFCRLPAPRGWPVLPVVRAHFVAVLPAGYQGVTGLSDLLDKPLAILRRDKAPSFHDQFVHYLAQSGLRFQEIQYVNDFAAGIATAAAGIAWTLVPSSTTIEHPDVITLPLGEAEASWIIGLIRPPGGDNPLIAPFWQTVAELGDPALTALADQGGSEP</sequence>
<dbReference type="SUPFAM" id="SSF53850">
    <property type="entry name" value="Periplasmic binding protein-like II"/>
    <property type="match status" value="1"/>
</dbReference>
<dbReference type="EMBL" id="CP047962">
    <property type="protein sequence ID" value="QHQ51500.1"/>
    <property type="molecule type" value="Genomic_DNA"/>
</dbReference>
<gene>
    <name evidence="7" type="ORF">E4186_11890</name>
    <name evidence="6" type="ORF">GWI30_11895</name>
</gene>
<feature type="domain" description="HTH lysR-type" evidence="5">
    <location>
        <begin position="1"/>
        <end position="58"/>
    </location>
</feature>
<evidence type="ECO:0000313" key="6">
    <source>
        <dbReference type="EMBL" id="QHQ51500.1"/>
    </source>
</evidence>
<dbReference type="AlphaFoldDB" id="A0AAE7AGR5"/>
<dbReference type="PROSITE" id="PS50931">
    <property type="entry name" value="HTH_LYSR"/>
    <property type="match status" value="1"/>
</dbReference>
<dbReference type="GO" id="GO:0003677">
    <property type="term" value="F:DNA binding"/>
    <property type="evidence" value="ECO:0007669"/>
    <property type="project" value="UniProtKB-KW"/>
</dbReference>
<dbReference type="Proteomes" id="UP000463871">
    <property type="component" value="Chromosome"/>
</dbReference>
<evidence type="ECO:0000313" key="9">
    <source>
        <dbReference type="Proteomes" id="UP000502006"/>
    </source>
</evidence>
<dbReference type="InterPro" id="IPR036390">
    <property type="entry name" value="WH_DNA-bd_sf"/>
</dbReference>
<dbReference type="Gene3D" id="3.40.190.10">
    <property type="entry name" value="Periplasmic binding protein-like II"/>
    <property type="match status" value="2"/>
</dbReference>
<dbReference type="Proteomes" id="UP000502006">
    <property type="component" value="Chromosome"/>
</dbReference>
<dbReference type="GO" id="GO:0032993">
    <property type="term" value="C:protein-DNA complex"/>
    <property type="evidence" value="ECO:0007669"/>
    <property type="project" value="TreeGrafter"/>
</dbReference>
<dbReference type="InterPro" id="IPR036388">
    <property type="entry name" value="WH-like_DNA-bd_sf"/>
</dbReference>
<dbReference type="InterPro" id="IPR000847">
    <property type="entry name" value="LysR_HTH_N"/>
</dbReference>
<reference evidence="6 8" key="2">
    <citation type="submission" date="2020-01" db="EMBL/GenBank/DDBJ databases">
        <title>Complete genome of Aeromonas media MC64.</title>
        <authorList>
            <person name="Cao G."/>
            <person name="Fu J."/>
            <person name="Zhong C."/>
        </authorList>
    </citation>
    <scope>NUCLEOTIDE SEQUENCE [LARGE SCALE GENOMIC DNA]</scope>
    <source>
        <strain evidence="6 8">MC64</strain>
    </source>
</reference>
<evidence type="ECO:0000256" key="4">
    <source>
        <dbReference type="ARBA" id="ARBA00023163"/>
    </source>
</evidence>
<dbReference type="SUPFAM" id="SSF46785">
    <property type="entry name" value="Winged helix' DNA-binding domain"/>
    <property type="match status" value="1"/>
</dbReference>
<reference evidence="7 9" key="1">
    <citation type="submission" date="2019-03" db="EMBL/GenBank/DDBJ databases">
        <title>Novel transposon Tn6433 accelerates the dissemination of tet(E) in Aeromonas from aerobic biofilm under oxytetracycline stress.</title>
        <authorList>
            <person name="Shi Y."/>
            <person name="Tian Z."/>
            <person name="Zhang Y."/>
            <person name="Zhang H."/>
            <person name="Yang M."/>
        </authorList>
    </citation>
    <scope>NUCLEOTIDE SEQUENCE [LARGE SCALE GENOMIC DNA]</scope>
    <source>
        <strain evidence="7 9">T5-8</strain>
    </source>
</reference>
<evidence type="ECO:0000256" key="2">
    <source>
        <dbReference type="ARBA" id="ARBA00023015"/>
    </source>
</evidence>
<dbReference type="PANTHER" id="PTHR30346">
    <property type="entry name" value="TRANSCRIPTIONAL DUAL REGULATOR HCAR-RELATED"/>
    <property type="match status" value="1"/>
</dbReference>
<dbReference type="EMBL" id="CP038444">
    <property type="protein sequence ID" value="QJT30800.1"/>
    <property type="molecule type" value="Genomic_DNA"/>
</dbReference>
<keyword evidence="2" id="KW-0805">Transcription regulation</keyword>
<comment type="similarity">
    <text evidence="1">Belongs to the LysR transcriptional regulatory family.</text>
</comment>
<dbReference type="RefSeq" id="WP_042648296.1">
    <property type="nucleotide sequence ID" value="NZ_CAWMGL010000023.1"/>
</dbReference>
<accession>A0AAE7AGR5</accession>
<proteinExistence type="inferred from homology"/>
<dbReference type="PRINTS" id="PR00039">
    <property type="entry name" value="HTHLYSR"/>
</dbReference>
<protein>
    <submittedName>
        <fullName evidence="7">LysR family transcriptional regulator</fullName>
    </submittedName>
</protein>
<dbReference type="Gene3D" id="1.10.10.10">
    <property type="entry name" value="Winged helix-like DNA-binding domain superfamily/Winged helix DNA-binding domain"/>
    <property type="match status" value="1"/>
</dbReference>
<dbReference type="InterPro" id="IPR005119">
    <property type="entry name" value="LysR_subst-bd"/>
</dbReference>
<organism evidence="7 9">
    <name type="scientific">Aeromonas media</name>
    <dbReference type="NCBI Taxonomy" id="651"/>
    <lineage>
        <taxon>Bacteria</taxon>
        <taxon>Pseudomonadati</taxon>
        <taxon>Pseudomonadota</taxon>
        <taxon>Gammaproteobacteria</taxon>
        <taxon>Aeromonadales</taxon>
        <taxon>Aeromonadaceae</taxon>
        <taxon>Aeromonas</taxon>
    </lineage>
</organism>
<dbReference type="Pfam" id="PF00126">
    <property type="entry name" value="HTH_1"/>
    <property type="match status" value="1"/>
</dbReference>
<dbReference type="GO" id="GO:0003700">
    <property type="term" value="F:DNA-binding transcription factor activity"/>
    <property type="evidence" value="ECO:0007669"/>
    <property type="project" value="InterPro"/>
</dbReference>
<keyword evidence="3" id="KW-0238">DNA-binding</keyword>
<dbReference type="Pfam" id="PF03466">
    <property type="entry name" value="LysR_substrate"/>
    <property type="match status" value="1"/>
</dbReference>
<keyword evidence="4" id="KW-0804">Transcription</keyword>
<evidence type="ECO:0000313" key="8">
    <source>
        <dbReference type="Proteomes" id="UP000463871"/>
    </source>
</evidence>